<feature type="domain" description="RDRP core" evidence="2">
    <location>
        <begin position="74"/>
        <end position="115"/>
    </location>
</feature>
<evidence type="ECO:0000313" key="3">
    <source>
        <dbReference type="EMBL" id="KAL3081854.1"/>
    </source>
</evidence>
<accession>A0ABD2IP73</accession>
<dbReference type="InterPro" id="IPR057596">
    <property type="entry name" value="RDRP_core"/>
</dbReference>
<dbReference type="GO" id="GO:0031047">
    <property type="term" value="P:regulatory ncRNA-mediated gene silencing"/>
    <property type="evidence" value="ECO:0007669"/>
    <property type="project" value="UniProtKB-KW"/>
</dbReference>
<dbReference type="AlphaFoldDB" id="A0ABD2IP73"/>
<dbReference type="Proteomes" id="UP001620645">
    <property type="component" value="Unassembled WGS sequence"/>
</dbReference>
<keyword evidence="1" id="KW-0548">Nucleotidyltransferase</keyword>
<comment type="similarity">
    <text evidence="1">Belongs to the RdRP family.</text>
</comment>
<dbReference type="GO" id="GO:0003723">
    <property type="term" value="F:RNA binding"/>
    <property type="evidence" value="ECO:0007669"/>
    <property type="project" value="UniProtKB-KW"/>
</dbReference>
<keyword evidence="1" id="KW-0808">Transferase</keyword>
<evidence type="ECO:0000259" key="2">
    <source>
        <dbReference type="Pfam" id="PF05183"/>
    </source>
</evidence>
<keyword evidence="1" id="KW-0694">RNA-binding</keyword>
<name>A0ABD2IP73_HETSC</name>
<keyword evidence="1" id="KW-0696">RNA-directed RNA polymerase</keyword>
<feature type="domain" description="RDRP core" evidence="2">
    <location>
        <begin position="155"/>
        <end position="189"/>
    </location>
</feature>
<sequence length="193" mass="22155">MAVHEMGHATACFIRRTTSVDSISFVKWSSFRVTDRAHTPTKLQMNLRYTPKLRLDIEEQKHEQKEEEPSDDSQNPSIVAGDIRMFTAVDIPALISVHMVVFSRYGPRPHTDEIADEFAVHPKLRLDIEELKHEQKDEDLWRYMKWDMPPHVSSDERQVLTGPVMIPKNPSIVAGDIRMFTAVDIPALISVHS</sequence>
<evidence type="ECO:0000313" key="4">
    <source>
        <dbReference type="Proteomes" id="UP001620645"/>
    </source>
</evidence>
<dbReference type="InterPro" id="IPR007855">
    <property type="entry name" value="RDRP"/>
</dbReference>
<keyword evidence="4" id="KW-1185">Reference proteome</keyword>
<dbReference type="EC" id="2.7.7.48" evidence="1"/>
<proteinExistence type="inferred from homology"/>
<protein>
    <recommendedName>
        <fullName evidence="1">RNA-dependent RNA polymerase</fullName>
        <ecNumber evidence="1">2.7.7.48</ecNumber>
    </recommendedName>
</protein>
<dbReference type="GO" id="GO:0003968">
    <property type="term" value="F:RNA-directed RNA polymerase activity"/>
    <property type="evidence" value="ECO:0007669"/>
    <property type="project" value="UniProtKB-KW"/>
</dbReference>
<comment type="caution">
    <text evidence="3">The sequence shown here is derived from an EMBL/GenBank/DDBJ whole genome shotgun (WGS) entry which is preliminary data.</text>
</comment>
<dbReference type="PANTHER" id="PTHR23079:SF57">
    <property type="entry name" value="RNA-DIRECTED RNA POLYMERASE"/>
    <property type="match status" value="1"/>
</dbReference>
<evidence type="ECO:0000256" key="1">
    <source>
        <dbReference type="RuleBase" id="RU363098"/>
    </source>
</evidence>
<organism evidence="3 4">
    <name type="scientific">Heterodera schachtii</name>
    <name type="common">Sugarbeet cyst nematode worm</name>
    <name type="synonym">Tylenchus schachtii</name>
    <dbReference type="NCBI Taxonomy" id="97005"/>
    <lineage>
        <taxon>Eukaryota</taxon>
        <taxon>Metazoa</taxon>
        <taxon>Ecdysozoa</taxon>
        <taxon>Nematoda</taxon>
        <taxon>Chromadorea</taxon>
        <taxon>Rhabditida</taxon>
        <taxon>Tylenchina</taxon>
        <taxon>Tylenchomorpha</taxon>
        <taxon>Tylenchoidea</taxon>
        <taxon>Heteroderidae</taxon>
        <taxon>Heteroderinae</taxon>
        <taxon>Heterodera</taxon>
    </lineage>
</organism>
<dbReference type="EMBL" id="JBICCN010000261">
    <property type="protein sequence ID" value="KAL3081854.1"/>
    <property type="molecule type" value="Genomic_DNA"/>
</dbReference>
<reference evidence="3 4" key="1">
    <citation type="submission" date="2024-10" db="EMBL/GenBank/DDBJ databases">
        <authorList>
            <person name="Kim D."/>
        </authorList>
    </citation>
    <scope>NUCLEOTIDE SEQUENCE [LARGE SCALE GENOMIC DNA]</scope>
    <source>
        <strain evidence="3">Taebaek</strain>
    </source>
</reference>
<dbReference type="Pfam" id="PF05183">
    <property type="entry name" value="RdRP"/>
    <property type="match status" value="2"/>
</dbReference>
<dbReference type="PANTHER" id="PTHR23079">
    <property type="entry name" value="RNA-DEPENDENT RNA POLYMERASE"/>
    <property type="match status" value="1"/>
</dbReference>
<comment type="catalytic activity">
    <reaction evidence="1">
        <text>RNA(n) + a ribonucleoside 5'-triphosphate = RNA(n+1) + diphosphate</text>
        <dbReference type="Rhea" id="RHEA:21248"/>
        <dbReference type="Rhea" id="RHEA-COMP:14527"/>
        <dbReference type="Rhea" id="RHEA-COMP:17342"/>
        <dbReference type="ChEBI" id="CHEBI:33019"/>
        <dbReference type="ChEBI" id="CHEBI:61557"/>
        <dbReference type="ChEBI" id="CHEBI:140395"/>
        <dbReference type="EC" id="2.7.7.48"/>
    </reaction>
</comment>
<gene>
    <name evidence="3" type="ORF">niasHS_012302</name>
</gene>